<name>A0A1E4SYL5_9ASCO</name>
<dbReference type="GO" id="GO:0033539">
    <property type="term" value="P:fatty acid beta-oxidation using acyl-CoA dehydrogenase"/>
    <property type="evidence" value="ECO:0007669"/>
    <property type="project" value="TreeGrafter"/>
</dbReference>
<sequence length="256" mass="27791">MSSKIRILVPVKRVIDAALKPRINKAGTGVESKGVKFSMNPFDDIAVEEAVKIKSEHKAAVESIHAVTIGSSKAQDILRVALAKGVDTSSLVDVGDAEVEPLQVSKILKKVQELKDSNLIILGKQAIDDDSNQTGQMLAGLLGWPQATNASKVKINDDLTVEVEREVDGGVEVVKASLPLIISTDLRLNEPKFVTLPKMMKAKKKPLEVLKTDALGIVIEERLETLKLEEPPARKAGVRVSNVDELIEKLKELKAI</sequence>
<dbReference type="GO" id="GO:0009055">
    <property type="term" value="F:electron transfer activity"/>
    <property type="evidence" value="ECO:0007669"/>
    <property type="project" value="InterPro"/>
</dbReference>
<dbReference type="CDD" id="cd01714">
    <property type="entry name" value="ETF_beta"/>
    <property type="match status" value="1"/>
</dbReference>
<evidence type="ECO:0000256" key="3">
    <source>
        <dbReference type="ARBA" id="ARBA00022448"/>
    </source>
</evidence>
<comment type="similarity">
    <text evidence="2 7">Belongs to the ETF beta-subunit/FixA family.</text>
</comment>
<dbReference type="PROSITE" id="PS01065">
    <property type="entry name" value="ETF_BETA"/>
    <property type="match status" value="1"/>
</dbReference>
<dbReference type="InterPro" id="IPR012255">
    <property type="entry name" value="ETF_b"/>
</dbReference>
<protein>
    <recommendedName>
        <fullName evidence="6 7">Probable electron transfer flavoprotein subunit beta</fullName>
    </recommendedName>
</protein>
<gene>
    <name evidence="9" type="ORF">CANARDRAFT_8561</name>
</gene>
<keyword evidence="3 7" id="KW-0813">Transport</keyword>
<feature type="domain" description="Electron transfer flavoprotein alpha/beta-subunit N-terminal" evidence="8">
    <location>
        <begin position="27"/>
        <end position="219"/>
    </location>
</feature>
<dbReference type="InterPro" id="IPR014730">
    <property type="entry name" value="ETF_a/b_N"/>
</dbReference>
<dbReference type="Pfam" id="PF01012">
    <property type="entry name" value="ETF"/>
    <property type="match status" value="1"/>
</dbReference>
<evidence type="ECO:0000313" key="10">
    <source>
        <dbReference type="Proteomes" id="UP000094801"/>
    </source>
</evidence>
<evidence type="ECO:0000313" key="9">
    <source>
        <dbReference type="EMBL" id="ODV84578.1"/>
    </source>
</evidence>
<evidence type="ECO:0000256" key="7">
    <source>
        <dbReference type="PIRNR" id="PIRNR000090"/>
    </source>
</evidence>
<dbReference type="InterPro" id="IPR000049">
    <property type="entry name" value="ET-Flavoprotein_bsu_CS"/>
</dbReference>
<comment type="subunit">
    <text evidence="7">Heterodimer of an alpha and a beta subunit.</text>
</comment>
<dbReference type="AlphaFoldDB" id="A0A1E4SYL5"/>
<comment type="subcellular location">
    <subcellularLocation>
        <location evidence="1 7">Mitochondrion matrix</location>
    </subcellularLocation>
</comment>
<evidence type="ECO:0000256" key="4">
    <source>
        <dbReference type="ARBA" id="ARBA00022982"/>
    </source>
</evidence>
<dbReference type="PANTHER" id="PTHR21294:SF8">
    <property type="entry name" value="ELECTRON TRANSFER FLAVOPROTEIN SUBUNIT BETA"/>
    <property type="match status" value="1"/>
</dbReference>
<dbReference type="PIRSF" id="PIRSF000090">
    <property type="entry name" value="Beta-ETF"/>
    <property type="match status" value="1"/>
</dbReference>
<evidence type="ECO:0000256" key="1">
    <source>
        <dbReference type="ARBA" id="ARBA00004305"/>
    </source>
</evidence>
<dbReference type="FunFam" id="3.40.50.620:FF:000011">
    <property type="entry name" value="Electron transfer flavoprotein subunit beta"/>
    <property type="match status" value="1"/>
</dbReference>
<keyword evidence="4 7" id="KW-0249">Electron transport</keyword>
<evidence type="ECO:0000256" key="2">
    <source>
        <dbReference type="ARBA" id="ARBA00007557"/>
    </source>
</evidence>
<accession>A0A1E4SYL5</accession>
<dbReference type="SUPFAM" id="SSF52402">
    <property type="entry name" value="Adenine nucleotide alpha hydrolases-like"/>
    <property type="match status" value="1"/>
</dbReference>
<reference evidence="10" key="1">
    <citation type="submission" date="2016-04" db="EMBL/GenBank/DDBJ databases">
        <title>Comparative genomics of biotechnologically important yeasts.</title>
        <authorList>
            <consortium name="DOE Joint Genome Institute"/>
            <person name="Riley R."/>
            <person name="Haridas S."/>
            <person name="Wolfe K.H."/>
            <person name="Lopes M.R."/>
            <person name="Hittinger C.T."/>
            <person name="Goker M."/>
            <person name="Salamov A."/>
            <person name="Wisecaver J."/>
            <person name="Long T.M."/>
            <person name="Aerts A.L."/>
            <person name="Barry K."/>
            <person name="Choi C."/>
            <person name="Clum A."/>
            <person name="Coughlan A.Y."/>
            <person name="Deshpande S."/>
            <person name="Douglass A.P."/>
            <person name="Hanson S.J."/>
            <person name="Klenk H.-P."/>
            <person name="Labutti K."/>
            <person name="Lapidus A."/>
            <person name="Lindquist E."/>
            <person name="Lipzen A."/>
            <person name="Meier-Kolthoff J.P."/>
            <person name="Ohm R.A."/>
            <person name="Otillar R.P."/>
            <person name="Pangilinan J."/>
            <person name="Peng Y."/>
            <person name="Rokas A."/>
            <person name="Rosa C.A."/>
            <person name="Scheuner C."/>
            <person name="Sibirny A.A."/>
            <person name="Slot J.C."/>
            <person name="Stielow J.B."/>
            <person name="Sun H."/>
            <person name="Kurtzman C.P."/>
            <person name="Blackwell M."/>
            <person name="Grigoriev I.V."/>
            <person name="Jeffries T.W."/>
        </authorList>
    </citation>
    <scope>NUCLEOTIDE SEQUENCE [LARGE SCALE GENOMIC DNA]</scope>
    <source>
        <strain evidence="10">NRRL YB-2248</strain>
    </source>
</reference>
<comment type="cofactor">
    <cofactor evidence="7">
        <name>FAD</name>
        <dbReference type="ChEBI" id="CHEBI:57692"/>
    </cofactor>
    <text evidence="7">Binds 1 FAD per dimer.</text>
</comment>
<proteinExistence type="inferred from homology"/>
<keyword evidence="10" id="KW-1185">Reference proteome</keyword>
<dbReference type="InterPro" id="IPR033948">
    <property type="entry name" value="ETF_beta_N"/>
</dbReference>
<dbReference type="EMBL" id="KV453856">
    <property type="protein sequence ID" value="ODV84578.1"/>
    <property type="molecule type" value="Genomic_DNA"/>
</dbReference>
<dbReference type="PANTHER" id="PTHR21294">
    <property type="entry name" value="ELECTRON TRANSFER FLAVOPROTEIN BETA-SUBUNIT"/>
    <property type="match status" value="1"/>
</dbReference>
<dbReference type="Gene3D" id="3.40.50.620">
    <property type="entry name" value="HUPs"/>
    <property type="match status" value="1"/>
</dbReference>
<dbReference type="InterPro" id="IPR014729">
    <property type="entry name" value="Rossmann-like_a/b/a_fold"/>
</dbReference>
<dbReference type="STRING" id="983967.A0A1E4SYL5"/>
<comment type="cofactor">
    <cofactor evidence="7">
        <name>AMP</name>
        <dbReference type="ChEBI" id="CHEBI:456215"/>
    </cofactor>
    <text evidence="7">Binds 1 AMP per subunit.</text>
</comment>
<dbReference type="Proteomes" id="UP000094801">
    <property type="component" value="Unassembled WGS sequence"/>
</dbReference>
<evidence type="ECO:0000256" key="5">
    <source>
        <dbReference type="ARBA" id="ARBA00025416"/>
    </source>
</evidence>
<dbReference type="OrthoDB" id="276685at2759"/>
<keyword evidence="7" id="KW-0496">Mitochondrion</keyword>
<evidence type="ECO:0000256" key="6">
    <source>
        <dbReference type="ARBA" id="ARBA00070315"/>
    </source>
</evidence>
<dbReference type="SMART" id="SM00893">
    <property type="entry name" value="ETF"/>
    <property type="match status" value="1"/>
</dbReference>
<evidence type="ECO:0000259" key="8">
    <source>
        <dbReference type="SMART" id="SM00893"/>
    </source>
</evidence>
<dbReference type="GO" id="GO:0005759">
    <property type="term" value="C:mitochondrial matrix"/>
    <property type="evidence" value="ECO:0007669"/>
    <property type="project" value="UniProtKB-SubCell"/>
</dbReference>
<organism evidence="9 10">
    <name type="scientific">[Candida] arabinofermentans NRRL YB-2248</name>
    <dbReference type="NCBI Taxonomy" id="983967"/>
    <lineage>
        <taxon>Eukaryota</taxon>
        <taxon>Fungi</taxon>
        <taxon>Dikarya</taxon>
        <taxon>Ascomycota</taxon>
        <taxon>Saccharomycotina</taxon>
        <taxon>Pichiomycetes</taxon>
        <taxon>Pichiales</taxon>
        <taxon>Pichiaceae</taxon>
        <taxon>Ogataea</taxon>
        <taxon>Ogataea/Candida clade</taxon>
    </lineage>
</organism>
<dbReference type="GO" id="GO:0009063">
    <property type="term" value="P:amino acid catabolic process"/>
    <property type="evidence" value="ECO:0007669"/>
    <property type="project" value="TreeGrafter"/>
</dbReference>
<comment type="function">
    <text evidence="5 7">The electron transfer flavoprotein serves as a specific electron acceptor for several dehydrogenases, including five acyl-CoA dehydrogenases, glutaryl-CoA and sarcosine dehydrogenase. It transfers the electrons to the main mitochondrial respiratory chain via ETF-ubiquinone oxidoreductase (ETF dehydrogenase).</text>
</comment>